<dbReference type="Proteomes" id="UP001233172">
    <property type="component" value="Unassembled WGS sequence"/>
</dbReference>
<feature type="compositionally biased region" description="Polar residues" evidence="2">
    <location>
        <begin position="59"/>
        <end position="71"/>
    </location>
</feature>
<dbReference type="SUPFAM" id="SSF57997">
    <property type="entry name" value="Tropomyosin"/>
    <property type="match status" value="1"/>
</dbReference>
<feature type="compositionally biased region" description="Basic and acidic residues" evidence="2">
    <location>
        <begin position="1479"/>
        <end position="1504"/>
    </location>
</feature>
<feature type="region of interest" description="Disordered" evidence="2">
    <location>
        <begin position="1"/>
        <end position="289"/>
    </location>
</feature>
<feature type="compositionally biased region" description="Polar residues" evidence="2">
    <location>
        <begin position="538"/>
        <end position="547"/>
    </location>
</feature>
<feature type="region of interest" description="Disordered" evidence="2">
    <location>
        <begin position="1588"/>
        <end position="1696"/>
    </location>
</feature>
<feature type="compositionally biased region" description="Polar residues" evidence="2">
    <location>
        <begin position="371"/>
        <end position="387"/>
    </location>
</feature>
<feature type="compositionally biased region" description="Low complexity" evidence="2">
    <location>
        <begin position="1334"/>
        <end position="1348"/>
    </location>
</feature>
<organism evidence="3 4">
    <name type="scientific">Biomphalaria pfeifferi</name>
    <name type="common">Bloodfluke planorb</name>
    <name type="synonym">Freshwater snail</name>
    <dbReference type="NCBI Taxonomy" id="112525"/>
    <lineage>
        <taxon>Eukaryota</taxon>
        <taxon>Metazoa</taxon>
        <taxon>Spiralia</taxon>
        <taxon>Lophotrochozoa</taxon>
        <taxon>Mollusca</taxon>
        <taxon>Gastropoda</taxon>
        <taxon>Heterobranchia</taxon>
        <taxon>Euthyneura</taxon>
        <taxon>Panpulmonata</taxon>
        <taxon>Hygrophila</taxon>
        <taxon>Lymnaeoidea</taxon>
        <taxon>Planorbidae</taxon>
        <taxon>Biomphalaria</taxon>
    </lineage>
</organism>
<feature type="non-terminal residue" evidence="3">
    <location>
        <position position="1"/>
    </location>
</feature>
<dbReference type="InterPro" id="IPR026737">
    <property type="entry name" value="GOLGA6L"/>
</dbReference>
<feature type="compositionally biased region" description="Basic and acidic residues" evidence="2">
    <location>
        <begin position="1447"/>
        <end position="1457"/>
    </location>
</feature>
<feature type="compositionally biased region" description="Basic and acidic residues" evidence="2">
    <location>
        <begin position="614"/>
        <end position="686"/>
    </location>
</feature>
<feature type="compositionally biased region" description="Basic and acidic residues" evidence="2">
    <location>
        <begin position="549"/>
        <end position="607"/>
    </location>
</feature>
<feature type="compositionally biased region" description="Polar residues" evidence="2">
    <location>
        <begin position="872"/>
        <end position="885"/>
    </location>
</feature>
<gene>
    <name evidence="3" type="ORF">Bpfe_024763</name>
</gene>
<reference evidence="3" key="2">
    <citation type="submission" date="2023-04" db="EMBL/GenBank/DDBJ databases">
        <authorList>
            <person name="Bu L."/>
            <person name="Lu L."/>
            <person name="Laidemitt M.R."/>
            <person name="Zhang S.M."/>
            <person name="Mutuku M."/>
            <person name="Mkoji G."/>
            <person name="Steinauer M."/>
            <person name="Loker E.S."/>
        </authorList>
    </citation>
    <scope>NUCLEOTIDE SEQUENCE</scope>
    <source>
        <strain evidence="3">KasaAsao</strain>
        <tissue evidence="3">Whole Snail</tissue>
    </source>
</reference>
<name>A0AAD8B0E5_BIOPF</name>
<feature type="compositionally biased region" description="Basic and acidic residues" evidence="2">
    <location>
        <begin position="1232"/>
        <end position="1247"/>
    </location>
</feature>
<feature type="compositionally biased region" description="Basic and acidic residues" evidence="2">
    <location>
        <begin position="255"/>
        <end position="267"/>
    </location>
</feature>
<dbReference type="EMBL" id="JASAOG010000175">
    <property type="protein sequence ID" value="KAK0045764.1"/>
    <property type="molecule type" value="Genomic_DNA"/>
</dbReference>
<feature type="compositionally biased region" description="Basic and acidic residues" evidence="2">
    <location>
        <begin position="9"/>
        <end position="18"/>
    </location>
</feature>
<evidence type="ECO:0000256" key="2">
    <source>
        <dbReference type="SAM" id="MobiDB-lite"/>
    </source>
</evidence>
<proteinExistence type="inferred from homology"/>
<feature type="compositionally biased region" description="Basic and acidic residues" evidence="2">
    <location>
        <begin position="132"/>
        <end position="152"/>
    </location>
</feature>
<feature type="region of interest" description="Disordered" evidence="2">
    <location>
        <begin position="407"/>
        <end position="686"/>
    </location>
</feature>
<feature type="region of interest" description="Disordered" evidence="2">
    <location>
        <begin position="1033"/>
        <end position="1057"/>
    </location>
</feature>
<dbReference type="PANTHER" id="PTHR23143">
    <property type="entry name" value="TRICHOHYALIN-RELATED"/>
    <property type="match status" value="1"/>
</dbReference>
<feature type="compositionally biased region" description="Polar residues" evidence="2">
    <location>
        <begin position="20"/>
        <end position="34"/>
    </location>
</feature>
<comment type="similarity">
    <text evidence="1">Belongs to the GOLGA6 family.</text>
</comment>
<feature type="compositionally biased region" description="Basic and acidic residues" evidence="2">
    <location>
        <begin position="1642"/>
        <end position="1656"/>
    </location>
</feature>
<accession>A0AAD8B0E5</accession>
<feature type="compositionally biased region" description="Low complexity" evidence="2">
    <location>
        <begin position="1588"/>
        <end position="1614"/>
    </location>
</feature>
<feature type="compositionally biased region" description="Basic and acidic residues" evidence="2">
    <location>
        <begin position="1143"/>
        <end position="1157"/>
    </location>
</feature>
<feature type="region of interest" description="Disordered" evidence="2">
    <location>
        <begin position="866"/>
        <end position="892"/>
    </location>
</feature>
<evidence type="ECO:0000313" key="4">
    <source>
        <dbReference type="Proteomes" id="UP001233172"/>
    </source>
</evidence>
<feature type="compositionally biased region" description="Basic and acidic residues" evidence="2">
    <location>
        <begin position="480"/>
        <end position="537"/>
    </location>
</feature>
<sequence>TPHSDPTLEDSKTRRRTEGSVVSQHATFWENPNPQHAPPPSRARANIPTRYMGDLSAKISASRQKFSQQATEPDKSARSKLDTTNDVHLKTKKVDLGQLIQKFSGSESNSEKSETEAEATTSTVQRPWVRRQKAEEIHSSSEDSEGARRTPERTQSLRRYGEKPADSSVSVSRLEKSASFRSEFMSRRLAQNTSELTKQFGKTKEVTPPPKEATPSPKEATPSPKEATPTLKDSHYLREVSPLKTTPGVPLASERTLKLDNKTKDLSDSSSVGNVPNNALENAHSWNDPSSRAIFNSIRNFSPEPGSTLQKVPSSISSDTKLTDSTLASLGNRAWISGASRRSNALFQNEKLDDKLKKGNALETVGLPGKKNSTSLTYPATSTTKNDLGNDKKPVLTTLDKSLELLSKVTEELDHPEQPSSMPPSPLDITSPRDTSRSPSIDDAQRYIREVETSIASISPRSSPEKTKDSNSLSSRFTYKFHENKALEERKQQIDINSVRDTKSSDREMKLVDKGLNEKTARDRYRDLSSRERDTKSQEGVLQSQELSFKIRDHDIKSQERDIKSQERDIKSQERDIKSRERDPKLQERDIRTKELDTKTPDRDIKSQDLNIKSQDRDTKTPEHNIKSHERDIKSQDRDIKSQDRDTKRPEHNIKSQDRDIKSQDRDTKTPERNIKLHEGDAKENNLTDIVKSTNVHQLQDAEKGIDLVSQKIPLQPSPSSMASSIAETSLKAATVSAQYSVSTSSGMSRSSSFKDATDLTEKRKGILKRASSLKSSEGSSYPIVDPQLAKILKQRKHLVGDVLEEEEDKEDKEKKRTISATEEIQENLKYSMQKAAEQGRNPEEDEALKRMSVAERVQYMQHKMEEEKYAASTSRSRSGMSTPRSRPVSGLITPTQFKYEGPHMSSSSSASSISALATVPGANSRKSSVTSVASETDARLAGSTSLSGPQLIEKLTEIAEASEAFQERRHRFQQRNRNDWRHQTQPVTLEEINAADSLETVSAFRALVRKKTSINAFDQLKDQCVSRQPLPLGGKKAEFPQHLTPSPKSQRRGRRLRHRTLPVTAEELNAVPENQMLIMHPEWAKTEDTEEKRDSKADSGILSGSDVDLLHEQSGVLASDLESGDKELSKMTISARANFFKGLEEKSRADREKEKSASGAKRYIMRKKRERSQTMPVTDDELMDAAESGDGSSDSPRMAQPEVISRSRSTSISEAGEGGQHDEDELTKLSLSEKVKLFSQLKDKEQQPPPKVEAPVKRRGRKQPSRFSTQPVTSEEVEQAAAYSRISPLAMSLVKPPDPEMLKASMGKWEGLPLKDQRELMAQHAEMFLSQSSLRSISRSGSNTSLSQPSSRRASVTLEDAADKKPEVTEEERHDRRGIMKDKSASTKELHEIKSILRSEPVKVPSEPEVHSILKSPWDNHTSSSEPRGILKKAKSEDIPSIDSNEDLKSILKHDESDEEDSHLKSRSRSNSQPYSILKREPSPQPGDHEIRSILKTPSHENVPHLTSAMRRGSSDSDSLATGSGALKSALRHRGQTSEGEEGHAEESASTPELKSALHKPHASKAEDILDDANSHIHVDLTLLISGTGYQGSSSKTSTSKSSGASSPPQSTGRSSLEKEDEVKTISLKAPVQDSLSEQATGEKDTLKVPEDTDARLCTSASEGEGESSAGELLDEPQKRLKKKSRINRDTNSER</sequence>
<protein>
    <submittedName>
        <fullName evidence="3">Supervillin</fullName>
    </submittedName>
</protein>
<evidence type="ECO:0000256" key="1">
    <source>
        <dbReference type="ARBA" id="ARBA00008368"/>
    </source>
</evidence>
<feature type="region of interest" description="Disordered" evidence="2">
    <location>
        <begin position="363"/>
        <end position="395"/>
    </location>
</feature>
<feature type="compositionally biased region" description="Basic and acidic residues" evidence="2">
    <location>
        <begin position="1084"/>
        <end position="1098"/>
    </location>
</feature>
<dbReference type="PANTHER" id="PTHR23143:SF23">
    <property type="entry name" value="ZINC FINGER PROTEIN 729-LIKE"/>
    <property type="match status" value="1"/>
</dbReference>
<feature type="compositionally biased region" description="Low complexity" evidence="2">
    <location>
        <begin position="1661"/>
        <end position="1673"/>
    </location>
</feature>
<feature type="compositionally biased region" description="Polar residues" evidence="2">
    <location>
        <begin position="268"/>
        <end position="289"/>
    </location>
</feature>
<feature type="compositionally biased region" description="Basic and acidic residues" evidence="2">
    <location>
        <begin position="1362"/>
        <end position="1413"/>
    </location>
</feature>
<feature type="region of interest" description="Disordered" evidence="2">
    <location>
        <begin position="920"/>
        <end position="945"/>
    </location>
</feature>
<evidence type="ECO:0000313" key="3">
    <source>
        <dbReference type="EMBL" id="KAK0045764.1"/>
    </source>
</evidence>
<feature type="region of interest" description="Disordered" evidence="2">
    <location>
        <begin position="1142"/>
        <end position="1277"/>
    </location>
</feature>
<keyword evidence="4" id="KW-1185">Reference proteome</keyword>
<reference evidence="3" key="1">
    <citation type="journal article" date="2023" name="PLoS Negl. Trop. Dis.">
        <title>A genome sequence for Biomphalaria pfeifferi, the major vector snail for the human-infecting parasite Schistosoma mansoni.</title>
        <authorList>
            <person name="Bu L."/>
            <person name="Lu L."/>
            <person name="Laidemitt M.R."/>
            <person name="Zhang S.M."/>
            <person name="Mutuku M."/>
            <person name="Mkoji G."/>
            <person name="Steinauer M."/>
            <person name="Loker E.S."/>
        </authorList>
    </citation>
    <scope>NUCLEOTIDE SEQUENCE</scope>
    <source>
        <strain evidence="3">KasaAsao</strain>
    </source>
</reference>
<comment type="caution">
    <text evidence="3">The sequence shown here is derived from an EMBL/GenBank/DDBJ whole genome shotgun (WGS) entry which is preliminary data.</text>
</comment>
<feature type="compositionally biased region" description="Basic and acidic residues" evidence="2">
    <location>
        <begin position="72"/>
        <end position="95"/>
    </location>
</feature>
<feature type="compositionally biased region" description="Basic and acidic residues" evidence="2">
    <location>
        <begin position="443"/>
        <end position="452"/>
    </location>
</feature>
<feature type="region of interest" description="Disordered" evidence="2">
    <location>
        <begin position="1084"/>
        <end position="1107"/>
    </location>
</feature>
<feature type="region of interest" description="Disordered" evidence="2">
    <location>
        <begin position="1334"/>
        <end position="1572"/>
    </location>
</feature>
<feature type="compositionally biased region" description="Polar residues" evidence="2">
    <location>
        <begin position="925"/>
        <end position="935"/>
    </location>
</feature>